<evidence type="ECO:0008006" key="5">
    <source>
        <dbReference type="Google" id="ProtNLM"/>
    </source>
</evidence>
<feature type="chain" id="PRO_5046644465" description="Lipoprotein" evidence="2">
    <location>
        <begin position="22"/>
        <end position="188"/>
    </location>
</feature>
<gene>
    <name evidence="3" type="ORF">P4S50_03375</name>
</gene>
<feature type="region of interest" description="Disordered" evidence="1">
    <location>
        <begin position="24"/>
        <end position="63"/>
    </location>
</feature>
<sequence>MKKIITMGIVLVLGLSMIACTNKDESSMSQEEIKQESSIEKEGTKQDITSDSEVSKKENVTKEDEKNSLEKYIKLIGLSREEIIDAIGEEPNVVDEGGLEFLSEDIRVWFGEDGKSVNEIAIYNSDIDFNGASVGGKIDDFKNIFGKPVLEDNVSGYSNFDYKGLVLSIAYDPSTDKVVGASLIKEWK</sequence>
<feature type="compositionally biased region" description="Basic and acidic residues" evidence="1">
    <location>
        <begin position="24"/>
        <end position="45"/>
    </location>
</feature>
<proteinExistence type="predicted"/>
<evidence type="ECO:0000256" key="2">
    <source>
        <dbReference type="SAM" id="SignalP"/>
    </source>
</evidence>
<dbReference type="EMBL" id="CP120733">
    <property type="protein sequence ID" value="WFD11130.1"/>
    <property type="molecule type" value="Genomic_DNA"/>
</dbReference>
<dbReference type="Proteomes" id="UP001222800">
    <property type="component" value="Chromosome"/>
</dbReference>
<organism evidence="3 4">
    <name type="scientific">Tepidibacter hydrothermalis</name>
    <dbReference type="NCBI Taxonomy" id="3036126"/>
    <lineage>
        <taxon>Bacteria</taxon>
        <taxon>Bacillati</taxon>
        <taxon>Bacillota</taxon>
        <taxon>Clostridia</taxon>
        <taxon>Peptostreptococcales</taxon>
        <taxon>Peptostreptococcaceae</taxon>
        <taxon>Tepidibacter</taxon>
    </lineage>
</organism>
<name>A0ABY8EJD4_9FIRM</name>
<keyword evidence="2" id="KW-0732">Signal</keyword>
<dbReference type="RefSeq" id="WP_277733106.1">
    <property type="nucleotide sequence ID" value="NZ_CP120733.1"/>
</dbReference>
<accession>A0ABY8EJD4</accession>
<feature type="compositionally biased region" description="Basic and acidic residues" evidence="1">
    <location>
        <begin position="53"/>
        <end position="63"/>
    </location>
</feature>
<feature type="signal peptide" evidence="2">
    <location>
        <begin position="1"/>
        <end position="21"/>
    </location>
</feature>
<evidence type="ECO:0000256" key="1">
    <source>
        <dbReference type="SAM" id="MobiDB-lite"/>
    </source>
</evidence>
<evidence type="ECO:0000313" key="3">
    <source>
        <dbReference type="EMBL" id="WFD11130.1"/>
    </source>
</evidence>
<keyword evidence="4" id="KW-1185">Reference proteome</keyword>
<reference evidence="3 4" key="1">
    <citation type="submission" date="2023-03" db="EMBL/GenBank/DDBJ databases">
        <title>Complete genome sequence of Tepidibacter sp. SWIR-1, isolated from a deep-sea hydrothermal vent.</title>
        <authorList>
            <person name="Li X."/>
        </authorList>
    </citation>
    <scope>NUCLEOTIDE SEQUENCE [LARGE SCALE GENOMIC DNA]</scope>
    <source>
        <strain evidence="3 4">SWIR-1</strain>
    </source>
</reference>
<evidence type="ECO:0000313" key="4">
    <source>
        <dbReference type="Proteomes" id="UP001222800"/>
    </source>
</evidence>
<protein>
    <recommendedName>
        <fullName evidence="5">Lipoprotein</fullName>
    </recommendedName>
</protein>
<dbReference type="PROSITE" id="PS51257">
    <property type="entry name" value="PROKAR_LIPOPROTEIN"/>
    <property type="match status" value="1"/>
</dbReference>